<reference evidence="8 9" key="1">
    <citation type="submission" date="2023-07" db="EMBL/GenBank/DDBJ databases">
        <title>Sorghum-associated microbial communities from plants grown in Nebraska, USA.</title>
        <authorList>
            <person name="Schachtman D."/>
        </authorList>
    </citation>
    <scope>NUCLEOTIDE SEQUENCE [LARGE SCALE GENOMIC DNA]</scope>
    <source>
        <strain evidence="8 9">BE107</strain>
    </source>
</reference>
<dbReference type="PANTHER" id="PTHR37311">
    <property type="entry name" value="2-PHOSPHOSULFOLACTATE PHOSPHATASE-RELATED"/>
    <property type="match status" value="1"/>
</dbReference>
<evidence type="ECO:0000256" key="5">
    <source>
        <dbReference type="ARBA" id="ARBA00022801"/>
    </source>
</evidence>
<organism evidence="8 9">
    <name type="scientific">Pseudoxanthomonas sacheonensis</name>
    <dbReference type="NCBI Taxonomy" id="443615"/>
    <lineage>
        <taxon>Bacteria</taxon>
        <taxon>Pseudomonadati</taxon>
        <taxon>Pseudomonadota</taxon>
        <taxon>Gammaproteobacteria</taxon>
        <taxon>Lysobacterales</taxon>
        <taxon>Lysobacteraceae</taxon>
        <taxon>Pseudoxanthomonas</taxon>
    </lineage>
</organism>
<keyword evidence="5 8" id="KW-0378">Hydrolase</keyword>
<dbReference type="Proteomes" id="UP001254759">
    <property type="component" value="Unassembled WGS sequence"/>
</dbReference>
<proteinExistence type="inferred from homology"/>
<dbReference type="Pfam" id="PF04029">
    <property type="entry name" value="2-ph_phosp"/>
    <property type="match status" value="1"/>
</dbReference>
<keyword evidence="6" id="KW-0460">Magnesium</keyword>
<keyword evidence="9" id="KW-1185">Reference proteome</keyword>
<evidence type="ECO:0000256" key="6">
    <source>
        <dbReference type="ARBA" id="ARBA00022842"/>
    </source>
</evidence>
<dbReference type="PANTHER" id="PTHR37311:SF1">
    <property type="entry name" value="2-PHOSPHOSULFOLACTATE PHOSPHATASE-RELATED"/>
    <property type="match status" value="1"/>
</dbReference>
<evidence type="ECO:0000256" key="1">
    <source>
        <dbReference type="ARBA" id="ARBA00001946"/>
    </source>
</evidence>
<dbReference type="InterPro" id="IPR036702">
    <property type="entry name" value="ComB-like_sf"/>
</dbReference>
<evidence type="ECO:0000256" key="3">
    <source>
        <dbReference type="ARBA" id="ARBA00012953"/>
    </source>
</evidence>
<name>A0ABU1RQE3_9GAMM</name>
<evidence type="ECO:0000313" key="9">
    <source>
        <dbReference type="Proteomes" id="UP001254759"/>
    </source>
</evidence>
<protein>
    <recommendedName>
        <fullName evidence="4">Probable 2-phosphosulfolactate phosphatase</fullName>
        <ecNumber evidence="3">3.1.3.71</ecNumber>
    </recommendedName>
</protein>
<evidence type="ECO:0000256" key="2">
    <source>
        <dbReference type="ARBA" id="ARBA00009997"/>
    </source>
</evidence>
<gene>
    <name evidence="8" type="ORF">J2W94_000804</name>
</gene>
<evidence type="ECO:0000256" key="4">
    <source>
        <dbReference type="ARBA" id="ARBA00021948"/>
    </source>
</evidence>
<dbReference type="InterPro" id="IPR005238">
    <property type="entry name" value="ComB-like"/>
</dbReference>
<dbReference type="EC" id="3.1.3.71" evidence="3"/>
<comment type="cofactor">
    <cofactor evidence="1">
        <name>Mg(2+)</name>
        <dbReference type="ChEBI" id="CHEBI:18420"/>
    </cofactor>
</comment>
<comment type="catalytic activity">
    <reaction evidence="7">
        <text>(2R)-O-phospho-3-sulfolactate + H2O = (2R)-3-sulfolactate + phosphate</text>
        <dbReference type="Rhea" id="RHEA:23416"/>
        <dbReference type="ChEBI" id="CHEBI:15377"/>
        <dbReference type="ChEBI" id="CHEBI:15597"/>
        <dbReference type="ChEBI" id="CHEBI:43474"/>
        <dbReference type="ChEBI" id="CHEBI:58738"/>
        <dbReference type="EC" id="3.1.3.71"/>
    </reaction>
</comment>
<evidence type="ECO:0000313" key="8">
    <source>
        <dbReference type="EMBL" id="MDR6840540.1"/>
    </source>
</evidence>
<dbReference type="GO" id="GO:0050532">
    <property type="term" value="F:2-phosphosulfolactate phosphatase activity"/>
    <property type="evidence" value="ECO:0007669"/>
    <property type="project" value="UniProtKB-EC"/>
</dbReference>
<comment type="similarity">
    <text evidence="2">Belongs to the ComB family.</text>
</comment>
<dbReference type="EMBL" id="JAVDTT010000001">
    <property type="protein sequence ID" value="MDR6840540.1"/>
    <property type="molecule type" value="Genomic_DNA"/>
</dbReference>
<comment type="caution">
    <text evidence="8">The sequence shown here is derived from an EMBL/GenBank/DDBJ whole genome shotgun (WGS) entry which is preliminary data.</text>
</comment>
<dbReference type="Gene3D" id="3.90.1560.10">
    <property type="entry name" value="ComB-like"/>
    <property type="match status" value="1"/>
</dbReference>
<dbReference type="RefSeq" id="WP_310090439.1">
    <property type="nucleotide sequence ID" value="NZ_JAVDTT010000001.1"/>
</dbReference>
<evidence type="ECO:0000256" key="7">
    <source>
        <dbReference type="ARBA" id="ARBA00033711"/>
    </source>
</evidence>
<accession>A0ABU1RQE3</accession>
<dbReference type="SUPFAM" id="SSF142823">
    <property type="entry name" value="ComB-like"/>
    <property type="match status" value="1"/>
</dbReference>
<sequence length="238" mass="25168">MPKLHVLFKKEELDPARLQDKVVIVLDVLFATSTIVHAFAQGIDRIWPARDAADAQRIAARLHAPMLAGEYLAEGLPGFGPPTPLALANTGIRGSTLVYATTNGTVALHNAAAAAHVYVGALLNGAALAAYVARRHPQTQVLLLCAGSVDSFNLEDFYGAGHIAAHFERTGGYALTDAALAAVLLYRGCDASTTLRASRVGRIMQAHGLQHEVDCAAQFDTHDVVPELNDGCLRLAAA</sequence>